<organism evidence="1 2">
    <name type="scientific">Vaccinium darrowii</name>
    <dbReference type="NCBI Taxonomy" id="229202"/>
    <lineage>
        <taxon>Eukaryota</taxon>
        <taxon>Viridiplantae</taxon>
        <taxon>Streptophyta</taxon>
        <taxon>Embryophyta</taxon>
        <taxon>Tracheophyta</taxon>
        <taxon>Spermatophyta</taxon>
        <taxon>Magnoliopsida</taxon>
        <taxon>eudicotyledons</taxon>
        <taxon>Gunneridae</taxon>
        <taxon>Pentapetalae</taxon>
        <taxon>asterids</taxon>
        <taxon>Ericales</taxon>
        <taxon>Ericaceae</taxon>
        <taxon>Vaccinioideae</taxon>
        <taxon>Vaccinieae</taxon>
        <taxon>Vaccinium</taxon>
    </lineage>
</organism>
<gene>
    <name evidence="1" type="ORF">Vadar_005001</name>
</gene>
<comment type="caution">
    <text evidence="1">The sequence shown here is derived from an EMBL/GenBank/DDBJ whole genome shotgun (WGS) entry which is preliminary data.</text>
</comment>
<evidence type="ECO:0000313" key="1">
    <source>
        <dbReference type="EMBL" id="KAH7839494.1"/>
    </source>
</evidence>
<reference evidence="1 2" key="1">
    <citation type="journal article" date="2021" name="Hortic Res">
        <title>High-quality reference genome and annotation aids understanding of berry development for evergreen blueberry (Vaccinium darrowii).</title>
        <authorList>
            <person name="Yu J."/>
            <person name="Hulse-Kemp A.M."/>
            <person name="Babiker E."/>
            <person name="Staton M."/>
        </authorList>
    </citation>
    <scope>NUCLEOTIDE SEQUENCE [LARGE SCALE GENOMIC DNA]</scope>
    <source>
        <strain evidence="2">cv. NJ 8807/NJ 8810</strain>
        <tissue evidence="1">Young leaf</tissue>
    </source>
</reference>
<keyword evidence="2" id="KW-1185">Reference proteome</keyword>
<accession>A0ACB7XFF1</accession>
<evidence type="ECO:0000313" key="2">
    <source>
        <dbReference type="Proteomes" id="UP000828048"/>
    </source>
</evidence>
<proteinExistence type="predicted"/>
<protein>
    <submittedName>
        <fullName evidence="1">Uncharacterized protein</fullName>
    </submittedName>
</protein>
<dbReference type="EMBL" id="CM037160">
    <property type="protein sequence ID" value="KAH7839494.1"/>
    <property type="molecule type" value="Genomic_DNA"/>
</dbReference>
<name>A0ACB7XFF1_9ERIC</name>
<sequence length="1204" mass="131123">MFYSQFILAKKGTLGTIWIAAHLERKLRKNQVADTDIGDSVDSILFPDVPIALRLSSHLLLGVVRIYSRKVNYLFDDCSEALLKVKQAFRSTAVDLPPEESTAPYHSITLPETFDLDDFELPDSDILQGNYVDHHVSTREQITLQDTMEGVVYSTSQFGLDERFGDGDASGLDLDEEIFLNKVAASGHAGVMLASDAEHRASGQSMSPLEDDENHEGIDGNSKIDGLAENTDCLEYAQAPCTPGLVEEPNLSKTQEASACDDQLELVEDVNFSNVQEASVCDYDPESEDHKKTNFAAKEDMTSITGNADNQSKSAEAVRGISQGSEFPDRNYTASNSVNGLQQNGVDSNGEPGSCSIDGAQADILELQVSLDENSCPHFSNGVHVVENTSSNLFSGTENNCGMPCVSTTCQPVSEYVSRTNQAAVRLEVQNDEVNAGNMEKRCPTNLEFPGRHNLEITEKTLACQDLKVGEALSSTVDEKLTAADVHVLQPCQHLNQLSTLNSGSDVSLGPLLPSDVSGLCSLDISGGKEAPHAPGFSIDVEGEQLNAPDFMKHHSEENKTMEPASTVEIEADHNKYTDQEVDLILGDNQIDGIAGSEKFELAAPEKLLSVPEGLADLPDNFMESTPDGSHLLSGGGGGGDAGINIDSRKKRSFTESTLTVQSLDSVESLAGTRSKRTKESIPDDDDLLASILVGRRSSVLKIMPTPTPQPQVTRMKRQQSAPRVSASKRKLLMDDAMILHGDVIRQQLTSTEDIRRTRKKAPCTRPEIWMIQKEFLEDEIFGEPIFTGFCEGLALLHSQPYDLSEIRVFQNDAHNPFLEAATKENVAVLEDVTNPFEVATNVGFSMGPNVDNDTGMEGTSESLVGRNHEQAVHPENQQAEDHDLRLQGYDTPLHPDAVNPGIDFVFEPASSPNFVFGDENNVSADSMLRSALFDKAEENNDFAAVGGTAEVRVRDELLEETEVGFGNSGNMQTAWEANPSLAISPETGLPGDQVLVTDGTMEEVSQNEHGVLLNEDGVLAPELGYDMGKNPTCYGSNEEYNISSNDGEYPGPPPGCWEADPRRTTEADISVAGHTATGDCSDMEYGVGWHDTGFLNADDDDLADDEECVPSAEQTSFLDNSGWSSRTRAVAKYLQLVFDKEAEHGRKVLPMDNLLVGKSRKEASRMFFEALVLKTRDYIHVEQVAPFGDINIKPRVMLMKSDL</sequence>
<dbReference type="Proteomes" id="UP000828048">
    <property type="component" value="Chromosome 10"/>
</dbReference>